<dbReference type="EMBL" id="WITJ01000010">
    <property type="protein sequence ID" value="MQW39867.1"/>
    <property type="molecule type" value="Genomic_DNA"/>
</dbReference>
<evidence type="ECO:0000256" key="5">
    <source>
        <dbReference type="ARBA" id="ARBA00022490"/>
    </source>
</evidence>
<dbReference type="InterPro" id="IPR009080">
    <property type="entry name" value="tRNAsynth_Ia_anticodon-bd"/>
</dbReference>
<dbReference type="Proteomes" id="UP000439550">
    <property type="component" value="Unassembled WGS sequence"/>
</dbReference>
<evidence type="ECO:0000256" key="11">
    <source>
        <dbReference type="ARBA" id="ARBA00022917"/>
    </source>
</evidence>
<evidence type="ECO:0000256" key="12">
    <source>
        <dbReference type="ARBA" id="ARBA00023146"/>
    </source>
</evidence>
<keyword evidence="8 14" id="KW-0547">Nucleotide-binding</keyword>
<dbReference type="InterPro" id="IPR002547">
    <property type="entry name" value="tRNA-bd_dom"/>
</dbReference>
<keyword evidence="11 14" id="KW-0648">Protein biosynthesis</keyword>
<comment type="catalytic activity">
    <reaction evidence="13 14">
        <text>tRNA(Met) + L-methionine + ATP = L-methionyl-tRNA(Met) + AMP + diphosphate</text>
        <dbReference type="Rhea" id="RHEA:13481"/>
        <dbReference type="Rhea" id="RHEA-COMP:9667"/>
        <dbReference type="Rhea" id="RHEA-COMP:9698"/>
        <dbReference type="ChEBI" id="CHEBI:30616"/>
        <dbReference type="ChEBI" id="CHEBI:33019"/>
        <dbReference type="ChEBI" id="CHEBI:57844"/>
        <dbReference type="ChEBI" id="CHEBI:78442"/>
        <dbReference type="ChEBI" id="CHEBI:78530"/>
        <dbReference type="ChEBI" id="CHEBI:456215"/>
        <dbReference type="EC" id="6.1.1.10"/>
    </reaction>
</comment>
<evidence type="ECO:0000256" key="8">
    <source>
        <dbReference type="ARBA" id="ARBA00022741"/>
    </source>
</evidence>
<feature type="short sequence motif" description="'KMSKS' region" evidence="14">
    <location>
        <begin position="308"/>
        <end position="312"/>
    </location>
</feature>
<evidence type="ECO:0000313" key="17">
    <source>
        <dbReference type="Proteomes" id="UP000439550"/>
    </source>
</evidence>
<dbReference type="SUPFAM" id="SSF50249">
    <property type="entry name" value="Nucleic acid-binding proteins"/>
    <property type="match status" value="1"/>
</dbReference>
<dbReference type="InterPro" id="IPR023457">
    <property type="entry name" value="Met-tRNA_synth_2"/>
</dbReference>
<keyword evidence="12 14" id="KW-0030">Aminoacyl-tRNA synthetase</keyword>
<dbReference type="GO" id="GO:0000049">
    <property type="term" value="F:tRNA binding"/>
    <property type="evidence" value="ECO:0007669"/>
    <property type="project" value="UniProtKB-UniRule"/>
</dbReference>
<dbReference type="CDD" id="cd02800">
    <property type="entry name" value="tRNA_bind_EcMetRS_like"/>
    <property type="match status" value="1"/>
</dbReference>
<evidence type="ECO:0000256" key="14">
    <source>
        <dbReference type="HAMAP-Rule" id="MF_01228"/>
    </source>
</evidence>
<evidence type="ECO:0000256" key="6">
    <source>
        <dbReference type="ARBA" id="ARBA00022555"/>
    </source>
</evidence>
<dbReference type="GO" id="GO:0005737">
    <property type="term" value="C:cytoplasm"/>
    <property type="evidence" value="ECO:0007669"/>
    <property type="project" value="UniProtKB-SubCell"/>
</dbReference>
<dbReference type="Pfam" id="PF19303">
    <property type="entry name" value="Anticodon_3"/>
    <property type="match status" value="1"/>
</dbReference>
<evidence type="ECO:0000256" key="1">
    <source>
        <dbReference type="ARBA" id="ARBA00003314"/>
    </source>
</evidence>
<dbReference type="NCBIfam" id="TIGR00398">
    <property type="entry name" value="metG"/>
    <property type="match status" value="1"/>
</dbReference>
<evidence type="ECO:0000256" key="4">
    <source>
        <dbReference type="ARBA" id="ARBA00011738"/>
    </source>
</evidence>
<dbReference type="PANTHER" id="PTHR43326">
    <property type="entry name" value="METHIONYL-TRNA SYNTHETASE"/>
    <property type="match status" value="1"/>
</dbReference>
<dbReference type="InterPro" id="IPR001412">
    <property type="entry name" value="aa-tRNA-synth_I_CS"/>
</dbReference>
<dbReference type="CDD" id="cd07957">
    <property type="entry name" value="Anticodon_Ia_Met"/>
    <property type="match status" value="1"/>
</dbReference>
<evidence type="ECO:0000256" key="7">
    <source>
        <dbReference type="ARBA" id="ARBA00022598"/>
    </source>
</evidence>
<evidence type="ECO:0000259" key="15">
    <source>
        <dbReference type="PROSITE" id="PS50886"/>
    </source>
</evidence>
<evidence type="ECO:0000256" key="3">
    <source>
        <dbReference type="ARBA" id="ARBA00005328"/>
    </source>
</evidence>
<keyword evidence="10 14" id="KW-0694">RNA-binding</keyword>
<feature type="domain" description="TRNA-binding" evidence="15">
    <location>
        <begin position="554"/>
        <end position="657"/>
    </location>
</feature>
<keyword evidence="7 14" id="KW-0436">Ligase</keyword>
<keyword evidence="5 14" id="KW-0963">Cytoplasm</keyword>
<dbReference type="Gene3D" id="2.40.50.140">
    <property type="entry name" value="Nucleic acid-binding proteins"/>
    <property type="match status" value="1"/>
</dbReference>
<organism evidence="16 17">
    <name type="scientific">Lactococcus hircilactis</name>
    <dbReference type="NCBI Taxonomy" id="1494462"/>
    <lineage>
        <taxon>Bacteria</taxon>
        <taxon>Bacillati</taxon>
        <taxon>Bacillota</taxon>
        <taxon>Bacilli</taxon>
        <taxon>Lactobacillales</taxon>
        <taxon>Streptococcaceae</taxon>
        <taxon>Lactococcus</taxon>
    </lineage>
</organism>
<evidence type="ECO:0000256" key="10">
    <source>
        <dbReference type="ARBA" id="ARBA00022884"/>
    </source>
</evidence>
<dbReference type="PROSITE" id="PS51257">
    <property type="entry name" value="PROKAR_LIPOPROTEIN"/>
    <property type="match status" value="1"/>
</dbReference>
<dbReference type="Gene3D" id="3.40.50.620">
    <property type="entry name" value="HUPs"/>
    <property type="match status" value="1"/>
</dbReference>
<sequence>MTENKTFYITTPIYYPSGKLHIGNTYTTVACDVLARYKRLMGFDTFYLTGLDEHGMKIQKKAEELGLTPKEYLDPMAKEVKKLWETLDISYDQFIRTTDTYHEQAIAKTFEQLLAQDDIYLGTYEGWYSVSDEEFFTESQLAEVYRDENGTMIGGMAPSGHEVERVQEETYFFRMGKYADWLLKYYEKHPNFIQPEIRKNEMINTFIKPGLEDLALTRTSFTWGVKVPSNPKHIVYVWFDALFNYVTALGFGSSDDSNYQKYWPGINMVGKDILRFHTIYWPIFLHALGMEPPKQVFGHGWYQVNGRKMSKSFGNVIYAEDLVGRYGLDPYRYYILRAMPFGNDGNFTSESYIDRINFDLANDLGNLLNRTVAMVNKYNDGRIEKTNETTAFDASLSEVLTTSIKNYHAAMDRFEFSVALSEVWTIISRTNKYIDETAPWILAKEVADHAQLNNVLYHLAENLRIVASLLQPFMHATSEKIFAQLGLKEQHFSLEELKFGYEFSHPVTKKGEPIFPRLDRELEISVINDEMLGGGKKSEEKEPVFHKEEITFDTFDHVEIRVAQVVSVSRVEGSDKLLKFELDAGDKNLRTILSGIAAFYPDEQALVGVKLQIVANLKPRKMMKKYVSEGMILSAEFDGKLAVLTVSKEVPNGAIIG</sequence>
<proteinExistence type="inferred from homology"/>
<dbReference type="InterPro" id="IPR015413">
    <property type="entry name" value="Methionyl/Leucyl_tRNA_Synth"/>
</dbReference>
<protein>
    <recommendedName>
        <fullName evidence="14">Methionine--tRNA ligase</fullName>
        <ecNumber evidence="14">6.1.1.10</ecNumber>
    </recommendedName>
    <alternativeName>
        <fullName evidence="14">Methionyl-tRNA synthetase</fullName>
        <shortName evidence="14">MetRS</shortName>
    </alternativeName>
</protein>
<dbReference type="InterPro" id="IPR041872">
    <property type="entry name" value="Anticodon_Met"/>
</dbReference>
<dbReference type="PROSITE" id="PS50886">
    <property type="entry name" value="TRBD"/>
    <property type="match status" value="1"/>
</dbReference>
<dbReference type="GO" id="GO:0006431">
    <property type="term" value="P:methionyl-tRNA aminoacylation"/>
    <property type="evidence" value="ECO:0007669"/>
    <property type="project" value="UniProtKB-UniRule"/>
</dbReference>
<comment type="subcellular location">
    <subcellularLocation>
        <location evidence="2 14">Cytoplasm</location>
    </subcellularLocation>
</comment>
<comment type="similarity">
    <text evidence="3 14">Belongs to the class-I aminoacyl-tRNA synthetase family. MetG type 2B subfamily.</text>
</comment>
<dbReference type="FunFam" id="2.40.50.140:FF:000042">
    <property type="entry name" value="Methionine--tRNA ligase"/>
    <property type="match status" value="1"/>
</dbReference>
<dbReference type="PRINTS" id="PR01041">
    <property type="entry name" value="TRNASYNTHMET"/>
</dbReference>
<gene>
    <name evidence="14 16" type="primary">metG</name>
    <name evidence="16" type="ORF">GHI93_08005</name>
</gene>
<dbReference type="RefSeq" id="WP_153496532.1">
    <property type="nucleotide sequence ID" value="NZ_CAXYUY010000011.1"/>
</dbReference>
<dbReference type="FunFam" id="1.10.730.10:FF:000026">
    <property type="entry name" value="Methionine--tRNA ligase"/>
    <property type="match status" value="1"/>
</dbReference>
<accession>A0A7X1Z8W7</accession>
<dbReference type="CDD" id="cd00814">
    <property type="entry name" value="MetRS_core"/>
    <property type="match status" value="1"/>
</dbReference>
<dbReference type="PROSITE" id="PS00178">
    <property type="entry name" value="AA_TRNA_LIGASE_I"/>
    <property type="match status" value="1"/>
</dbReference>
<dbReference type="InterPro" id="IPR014729">
    <property type="entry name" value="Rossmann-like_a/b/a_fold"/>
</dbReference>
<dbReference type="GO" id="GO:0005524">
    <property type="term" value="F:ATP binding"/>
    <property type="evidence" value="ECO:0007669"/>
    <property type="project" value="UniProtKB-UniRule"/>
</dbReference>
<dbReference type="InterPro" id="IPR033911">
    <property type="entry name" value="MetRS_core"/>
</dbReference>
<dbReference type="HAMAP" id="MF_01228">
    <property type="entry name" value="Met_tRNA_synth_type2"/>
    <property type="match status" value="1"/>
</dbReference>
<dbReference type="Pfam" id="PF09334">
    <property type="entry name" value="tRNA-synt_1g"/>
    <property type="match status" value="1"/>
</dbReference>
<evidence type="ECO:0000256" key="13">
    <source>
        <dbReference type="ARBA" id="ARBA00047364"/>
    </source>
</evidence>
<dbReference type="Gene3D" id="1.10.730.10">
    <property type="entry name" value="Isoleucyl-tRNA Synthetase, Domain 1"/>
    <property type="match status" value="1"/>
</dbReference>
<evidence type="ECO:0000256" key="9">
    <source>
        <dbReference type="ARBA" id="ARBA00022840"/>
    </source>
</evidence>
<comment type="caution">
    <text evidence="14">Lacks conserved residue(s) required for the propagation of feature annotation.</text>
</comment>
<dbReference type="SUPFAM" id="SSF52374">
    <property type="entry name" value="Nucleotidylyl transferase"/>
    <property type="match status" value="1"/>
</dbReference>
<dbReference type="SUPFAM" id="SSF47323">
    <property type="entry name" value="Anticodon-binding domain of a subclass of class I aminoacyl-tRNA synthetases"/>
    <property type="match status" value="1"/>
</dbReference>
<comment type="caution">
    <text evidence="16">The sequence shown here is derived from an EMBL/GenBank/DDBJ whole genome shotgun (WGS) entry which is preliminary data.</text>
</comment>
<dbReference type="OrthoDB" id="9810191at2"/>
<name>A0A7X1Z8W7_9LACT</name>
<comment type="function">
    <text evidence="1 14">Is required not only for elongation of protein synthesis but also for the initiation of all mRNA translation through initiator tRNA(fMet) aminoacylation.</text>
</comment>
<dbReference type="Pfam" id="PF01588">
    <property type="entry name" value="tRNA_bind"/>
    <property type="match status" value="1"/>
</dbReference>
<dbReference type="InterPro" id="IPR012340">
    <property type="entry name" value="NA-bd_OB-fold"/>
</dbReference>
<dbReference type="AlphaFoldDB" id="A0A7X1Z8W7"/>
<dbReference type="EC" id="6.1.1.10" evidence="14"/>
<dbReference type="Gene3D" id="2.170.220.10">
    <property type="match status" value="1"/>
</dbReference>
<reference evidence="16 17" key="1">
    <citation type="submission" date="2019-10" db="EMBL/GenBank/DDBJ databases">
        <authorList>
            <person name="Dong K."/>
        </authorList>
    </citation>
    <scope>NUCLEOTIDE SEQUENCE [LARGE SCALE GENOMIC DNA]</scope>
    <source>
        <strain evidence="16 17">DSM 28960</strain>
    </source>
</reference>
<evidence type="ECO:0000313" key="16">
    <source>
        <dbReference type="EMBL" id="MQW39867.1"/>
    </source>
</evidence>
<keyword evidence="17" id="KW-1185">Reference proteome</keyword>
<keyword evidence="6 14" id="KW-0820">tRNA-binding</keyword>
<dbReference type="PANTHER" id="PTHR43326:SF1">
    <property type="entry name" value="METHIONINE--TRNA LIGASE, MITOCHONDRIAL"/>
    <property type="match status" value="1"/>
</dbReference>
<comment type="subunit">
    <text evidence="4 14">Homodimer.</text>
</comment>
<dbReference type="NCBIfam" id="NF008900">
    <property type="entry name" value="PRK12267.1"/>
    <property type="match status" value="1"/>
</dbReference>
<dbReference type="InterPro" id="IPR014758">
    <property type="entry name" value="Met-tRNA_synth"/>
</dbReference>
<dbReference type="InterPro" id="IPR004495">
    <property type="entry name" value="Met-tRNA-synth_bsu_C"/>
</dbReference>
<dbReference type="FunFam" id="2.170.220.10:FF:000002">
    <property type="entry name" value="Methionine--tRNA ligase"/>
    <property type="match status" value="1"/>
</dbReference>
<evidence type="ECO:0000256" key="2">
    <source>
        <dbReference type="ARBA" id="ARBA00004496"/>
    </source>
</evidence>
<keyword evidence="9 14" id="KW-0067">ATP-binding</keyword>
<dbReference type="GO" id="GO:0004825">
    <property type="term" value="F:methionine-tRNA ligase activity"/>
    <property type="evidence" value="ECO:0007669"/>
    <property type="project" value="UniProtKB-UniRule"/>
</dbReference>
<feature type="short sequence motif" description="'HIGH' region" evidence="14">
    <location>
        <begin position="14"/>
        <end position="24"/>
    </location>
</feature>